<dbReference type="KEGG" id="ccha:ELD05_04390"/>
<accession>A0A3T0D4J2</accession>
<organism evidence="1 2">
    <name type="scientific">Caldicellulosiruptor changbaiensis</name>
    <dbReference type="NCBI Taxonomy" id="1222016"/>
    <lineage>
        <taxon>Bacteria</taxon>
        <taxon>Bacillati</taxon>
        <taxon>Bacillota</taxon>
        <taxon>Bacillota incertae sedis</taxon>
        <taxon>Caldicellulosiruptorales</taxon>
        <taxon>Caldicellulosiruptoraceae</taxon>
        <taxon>Caldicellulosiruptor</taxon>
    </lineage>
</organism>
<dbReference type="AlphaFoldDB" id="A0A3T0D4J2"/>
<name>A0A3T0D4J2_9FIRM</name>
<reference evidence="1 2" key="1">
    <citation type="submission" date="2018-12" db="EMBL/GenBank/DDBJ databases">
        <title>Genome sequence from the cellulolytic species, Caldicellulosiruptor changbaiensis.</title>
        <authorList>
            <person name="Blumer-Schuette S.E."/>
            <person name="Mendoza C."/>
        </authorList>
    </citation>
    <scope>NUCLEOTIDE SEQUENCE [LARGE SCALE GENOMIC DNA]</scope>
    <source>
        <strain evidence="1 2">CBS-Z</strain>
    </source>
</reference>
<evidence type="ECO:0000313" key="2">
    <source>
        <dbReference type="Proteomes" id="UP000282930"/>
    </source>
</evidence>
<keyword evidence="2" id="KW-1185">Reference proteome</keyword>
<protein>
    <submittedName>
        <fullName evidence="1">Uncharacterized protein</fullName>
    </submittedName>
</protein>
<proteinExistence type="predicted"/>
<dbReference type="RefSeq" id="WP_127351518.1">
    <property type="nucleotide sequence ID" value="NZ_CP034791.1"/>
</dbReference>
<dbReference type="EMBL" id="CP034791">
    <property type="protein sequence ID" value="AZT89953.1"/>
    <property type="molecule type" value="Genomic_DNA"/>
</dbReference>
<sequence>MFKGDRCEFGIIDVIDKNKDYCEYEPEKYDCVYVNCDIVLDWCEEGLKQMKTYIGGGFEKSFYGLDVNGVSLIPPESLHVFEKVVESDPRTKEDQSLKELLEKIKKAKEENKYMICYGV</sequence>
<gene>
    <name evidence="1" type="ORF">ELD05_04390</name>
</gene>
<dbReference type="Proteomes" id="UP000282930">
    <property type="component" value="Chromosome"/>
</dbReference>
<evidence type="ECO:0000313" key="1">
    <source>
        <dbReference type="EMBL" id="AZT89953.1"/>
    </source>
</evidence>